<dbReference type="InterPro" id="IPR028082">
    <property type="entry name" value="Peripla_BP_I"/>
</dbReference>
<keyword evidence="2" id="KW-1185">Reference proteome</keyword>
<dbReference type="AlphaFoldDB" id="A0A285ZQB0"/>
<accession>A0A285ZQB0</accession>
<evidence type="ECO:0000313" key="2">
    <source>
        <dbReference type="Proteomes" id="UP000219281"/>
    </source>
</evidence>
<name>A0A285ZQB0_9SPHI</name>
<evidence type="ECO:0000313" key="1">
    <source>
        <dbReference type="EMBL" id="SOD11843.1"/>
    </source>
</evidence>
<dbReference type="SUPFAM" id="SSF53822">
    <property type="entry name" value="Periplasmic binding protein-like I"/>
    <property type="match status" value="1"/>
</dbReference>
<dbReference type="Gene3D" id="3.40.50.2300">
    <property type="match status" value="2"/>
</dbReference>
<dbReference type="CDD" id="cd06268">
    <property type="entry name" value="PBP1_ABC_transporter_LIVBP-like"/>
    <property type="match status" value="1"/>
</dbReference>
<organism evidence="1 2">
    <name type="scientific">Pedobacter xixiisoli</name>
    <dbReference type="NCBI Taxonomy" id="1476464"/>
    <lineage>
        <taxon>Bacteria</taxon>
        <taxon>Pseudomonadati</taxon>
        <taxon>Bacteroidota</taxon>
        <taxon>Sphingobacteriia</taxon>
        <taxon>Sphingobacteriales</taxon>
        <taxon>Sphingobacteriaceae</taxon>
        <taxon>Pedobacter</taxon>
    </lineage>
</organism>
<reference evidence="2" key="1">
    <citation type="submission" date="2017-09" db="EMBL/GenBank/DDBJ databases">
        <authorList>
            <person name="Varghese N."/>
            <person name="Submissions S."/>
        </authorList>
    </citation>
    <scope>NUCLEOTIDE SEQUENCE [LARGE SCALE GENOMIC DNA]</scope>
    <source>
        <strain evidence="2">CGMCC 1.12803</strain>
    </source>
</reference>
<dbReference type="EMBL" id="OCMT01000001">
    <property type="protein sequence ID" value="SOD11843.1"/>
    <property type="molecule type" value="Genomic_DNA"/>
</dbReference>
<sequence length="447" mass="50359">MILVRNRQQLLSGNKFLRFKLEPHRHIVVFIIDMIGGFLKVFSFKNLCTYVVKNSFQLLAITLIAGLASCSPKITKPVVKTPAKPVEQKPAVKFTQGNISVFVPFQLNKFNLKTVTKAQIGKADMALDFYQGLMLGIDSAANSGLSFKVNVFDSRDDNSQLAALSKREAVKSSNLIIGPIFPDGIKYMTTFSEANKMPIVSPLAASKPSEFNNPNLISVVNDIEQHGIKVAGYIAKQYKADQAIVVLINTKKSSDEQFAAPIRKTFAAKYPGFLVQEFSSTYVFETKMVKGKKYAVIVCSDDAPFVAPSLTKLHKMKNVSGYPIQIFGHPNWAKQTYNIEQLQNLQTVLSSSYYVDYKSKSVVEFIKAYRAKYEFEPTEYAFKGFDVGFYFGKLLAKHGASYADFIIKENYKGLHNDFDFGYDAEYGYYNQHLMMLQYKNMSLMQVD</sequence>
<protein>
    <submittedName>
        <fullName evidence="1">ABC-type branched-chain amino acid transport system, substrate-binding protein</fullName>
    </submittedName>
</protein>
<dbReference type="Proteomes" id="UP000219281">
    <property type="component" value="Unassembled WGS sequence"/>
</dbReference>
<proteinExistence type="predicted"/>
<gene>
    <name evidence="1" type="ORF">SAMN06297358_0361</name>
</gene>